<dbReference type="Pfam" id="PF22019">
    <property type="entry name" value="GlgB_N"/>
    <property type="match status" value="1"/>
</dbReference>
<dbReference type="InterPro" id="IPR004193">
    <property type="entry name" value="Glyco_hydro_13_N"/>
</dbReference>
<evidence type="ECO:0000256" key="9">
    <source>
        <dbReference type="ARBA" id="ARBA00023277"/>
    </source>
</evidence>
<dbReference type="InterPro" id="IPR006048">
    <property type="entry name" value="A-amylase/branching_C"/>
</dbReference>
<reference evidence="11" key="1">
    <citation type="submission" date="2018-05" db="EMBL/GenBank/DDBJ databases">
        <authorList>
            <person name="Lanie J.A."/>
            <person name="Ng W.-L."/>
            <person name="Kazmierczak K.M."/>
            <person name="Andrzejewski T.M."/>
            <person name="Davidsen T.M."/>
            <person name="Wayne K.J."/>
            <person name="Tettelin H."/>
            <person name="Glass J.I."/>
            <person name="Rusch D."/>
            <person name="Podicherti R."/>
            <person name="Tsui H.-C.T."/>
            <person name="Winkler M.E."/>
        </authorList>
    </citation>
    <scope>NUCLEOTIDE SEQUENCE</scope>
</reference>
<evidence type="ECO:0000259" key="10">
    <source>
        <dbReference type="SMART" id="SM00642"/>
    </source>
</evidence>
<comment type="pathway">
    <text evidence="2">Glycan biosynthesis; glycogen biosynthesis.</text>
</comment>
<dbReference type="NCBIfam" id="TIGR01515">
    <property type="entry name" value="branching_enzym"/>
    <property type="match status" value="1"/>
</dbReference>
<name>A0A381U0N5_9ZZZZ</name>
<dbReference type="InterPro" id="IPR014756">
    <property type="entry name" value="Ig_E-set"/>
</dbReference>
<dbReference type="InterPro" id="IPR013780">
    <property type="entry name" value="Glyco_hydro_b"/>
</dbReference>
<keyword evidence="5" id="KW-0321">Glycogen metabolism</keyword>
<dbReference type="InterPro" id="IPR006047">
    <property type="entry name" value="GH13_cat_dom"/>
</dbReference>
<dbReference type="SMART" id="SM00642">
    <property type="entry name" value="Aamy"/>
    <property type="match status" value="1"/>
</dbReference>
<evidence type="ECO:0000256" key="3">
    <source>
        <dbReference type="ARBA" id="ARBA00009000"/>
    </source>
</evidence>
<feature type="domain" description="Glycosyl hydrolase family 13 catalytic" evidence="10">
    <location>
        <begin position="226"/>
        <end position="615"/>
    </location>
</feature>
<dbReference type="GO" id="GO:0005829">
    <property type="term" value="C:cytosol"/>
    <property type="evidence" value="ECO:0007669"/>
    <property type="project" value="TreeGrafter"/>
</dbReference>
<gene>
    <name evidence="11" type="ORF">METZ01_LOCUS74488</name>
</gene>
<dbReference type="InterPro" id="IPR037439">
    <property type="entry name" value="Branching_enzy"/>
</dbReference>
<dbReference type="NCBIfam" id="NF003811">
    <property type="entry name" value="PRK05402.1"/>
    <property type="match status" value="1"/>
</dbReference>
<dbReference type="SUPFAM" id="SSF51011">
    <property type="entry name" value="Glycosyl hydrolase domain"/>
    <property type="match status" value="1"/>
</dbReference>
<dbReference type="GO" id="GO:0003844">
    <property type="term" value="F:1,4-alpha-glucan branching enzyme activity"/>
    <property type="evidence" value="ECO:0007669"/>
    <property type="project" value="UniProtKB-EC"/>
</dbReference>
<evidence type="ECO:0000313" key="11">
    <source>
        <dbReference type="EMBL" id="SVA21634.1"/>
    </source>
</evidence>
<dbReference type="FunFam" id="3.20.20.80:FF:000003">
    <property type="entry name" value="1,4-alpha-glucan branching enzyme GlgB"/>
    <property type="match status" value="1"/>
</dbReference>
<dbReference type="NCBIfam" id="NF008967">
    <property type="entry name" value="PRK12313.1"/>
    <property type="match status" value="1"/>
</dbReference>
<keyword evidence="9" id="KW-0119">Carbohydrate metabolism</keyword>
<dbReference type="CDD" id="cd11322">
    <property type="entry name" value="AmyAc_Glg_BE"/>
    <property type="match status" value="1"/>
</dbReference>
<dbReference type="CDD" id="cd02855">
    <property type="entry name" value="E_set_GBE_prok_N"/>
    <property type="match status" value="1"/>
</dbReference>
<dbReference type="FunFam" id="2.60.40.10:FF:000169">
    <property type="entry name" value="1,4-alpha-glucan branching enzyme GlgB"/>
    <property type="match status" value="1"/>
</dbReference>
<accession>A0A381U0N5</accession>
<dbReference type="PANTHER" id="PTHR43651:SF3">
    <property type="entry name" value="1,4-ALPHA-GLUCAN-BRANCHING ENZYME"/>
    <property type="match status" value="1"/>
</dbReference>
<evidence type="ECO:0000256" key="4">
    <source>
        <dbReference type="ARBA" id="ARBA00012541"/>
    </source>
</evidence>
<dbReference type="Gene3D" id="2.60.40.1180">
    <property type="entry name" value="Golgi alpha-mannosidase II"/>
    <property type="match status" value="1"/>
</dbReference>
<dbReference type="InterPro" id="IPR054169">
    <property type="entry name" value="GlgB_N"/>
</dbReference>
<comment type="catalytic activity">
    <reaction evidence="1">
        <text>Transfers a segment of a (1-&gt;4)-alpha-D-glucan chain to a primary hydroxy group in a similar glucan chain.</text>
        <dbReference type="EC" id="2.4.1.18"/>
    </reaction>
</comment>
<evidence type="ECO:0000256" key="2">
    <source>
        <dbReference type="ARBA" id="ARBA00004964"/>
    </source>
</evidence>
<dbReference type="Pfam" id="PF02922">
    <property type="entry name" value="CBM_48"/>
    <property type="match status" value="1"/>
</dbReference>
<evidence type="ECO:0000256" key="6">
    <source>
        <dbReference type="ARBA" id="ARBA00022676"/>
    </source>
</evidence>
<comment type="similarity">
    <text evidence="3">Belongs to the glycosyl hydrolase 13 family. GlgB subfamily.</text>
</comment>
<dbReference type="Gene3D" id="2.60.40.10">
    <property type="entry name" value="Immunoglobulins"/>
    <property type="match status" value="2"/>
</dbReference>
<evidence type="ECO:0000256" key="7">
    <source>
        <dbReference type="ARBA" id="ARBA00022679"/>
    </source>
</evidence>
<keyword evidence="7" id="KW-0808">Transferase</keyword>
<dbReference type="AlphaFoldDB" id="A0A381U0N5"/>
<keyword evidence="6" id="KW-0328">Glycosyltransferase</keyword>
<keyword evidence="8" id="KW-0320">Glycogen biosynthesis</keyword>
<dbReference type="InterPro" id="IPR013783">
    <property type="entry name" value="Ig-like_fold"/>
</dbReference>
<dbReference type="PANTHER" id="PTHR43651">
    <property type="entry name" value="1,4-ALPHA-GLUCAN-BRANCHING ENZYME"/>
    <property type="match status" value="1"/>
</dbReference>
<dbReference type="EC" id="2.4.1.18" evidence="4"/>
<dbReference type="InterPro" id="IPR017853">
    <property type="entry name" value="GH"/>
</dbReference>
<organism evidence="11">
    <name type="scientific">marine metagenome</name>
    <dbReference type="NCBI Taxonomy" id="408172"/>
    <lineage>
        <taxon>unclassified sequences</taxon>
        <taxon>metagenomes</taxon>
        <taxon>ecological metagenomes</taxon>
    </lineage>
</organism>
<sequence>MNESDLPQNTINKILKGDFHEPRSVLGFHENRKKNNQLEWIIRVLEPNAEKISLNWDDETDSKNNTFKRIHPKGLFEIKIQSLQKLKPYRLEINYKDGSKYTRHDPYYFSTQLTEYDQFLFGEGNHHRIYNKLGSHPLELEGVSGTLFAVWAPNAKRVSVVGDFNQWNGLNNQMNLIGNSGIWELFVPGVSEGMLYKYEIKSSNNEVYLKSDPFGFAMEKRPATASVITDLNGFEWTDQNWLEERRKSDRLKQPINIYEVHLGSWKRIAEEGERSLSYTELADRLIPYAKEMGYTHLELMPVAEHPLDGSWGYQVSGYFAPTSRYGSPHQFMKFIDRCHAAGLGVILDWVPGHFPKDSHGLARFDGTALFEHEDPRQGEHKEWGTLIFNYERNEIRNFLISNALFWFDEYHIDGIRVDAVASMLYLDYDREEGDWIKNRYGGRENIGAIDFLRQLNETLFHYHPGILSIAEESTAWSGVSHPTYTGGLGFNLKWNMGWMNDTLRYMEKDPVHRKYDHNLITFSFMYAFSENFLLSLSHDEVVHGKKSLLEKMPGDTWQKFANLRLYLAFQIAHPGKQLLFMGSEFGQWEEWSENRSLDWHLTQYPNHKELQDCVRALNHFYLSKPTLFTNDFDGSGFHWIDHHDQENSVLSFIRSGADNTKAPNLIFIFNFTPVPRESYLMGLPEAGQYIKVLDTDEIKFGGSGYNKQDNIETISQSWQNQPFHSKVNLPPLGCLVFEKSNTD</sequence>
<dbReference type="UniPathway" id="UPA00164"/>
<dbReference type="InterPro" id="IPR044143">
    <property type="entry name" value="GlgB_N_E_set_prok"/>
</dbReference>
<dbReference type="PIRSF" id="PIRSF000463">
    <property type="entry name" value="GlgB"/>
    <property type="match status" value="1"/>
</dbReference>
<protein>
    <recommendedName>
        <fullName evidence="4">1,4-alpha-glucan branching enzyme</fullName>
        <ecNumber evidence="4">2.4.1.18</ecNumber>
    </recommendedName>
</protein>
<dbReference type="InterPro" id="IPR006407">
    <property type="entry name" value="GlgB"/>
</dbReference>
<dbReference type="Pfam" id="PF00128">
    <property type="entry name" value="Alpha-amylase"/>
    <property type="match status" value="2"/>
</dbReference>
<evidence type="ECO:0000256" key="5">
    <source>
        <dbReference type="ARBA" id="ARBA00022600"/>
    </source>
</evidence>
<dbReference type="SUPFAM" id="SSF81296">
    <property type="entry name" value="E set domains"/>
    <property type="match status" value="2"/>
</dbReference>
<dbReference type="FunFam" id="2.60.40.1180:FF:000002">
    <property type="entry name" value="1,4-alpha-glucan branching enzyme GlgB"/>
    <property type="match status" value="1"/>
</dbReference>
<dbReference type="HAMAP" id="MF_00685">
    <property type="entry name" value="GlgB"/>
    <property type="match status" value="1"/>
</dbReference>
<dbReference type="GO" id="GO:0004553">
    <property type="term" value="F:hydrolase activity, hydrolyzing O-glycosyl compounds"/>
    <property type="evidence" value="ECO:0007669"/>
    <property type="project" value="InterPro"/>
</dbReference>
<proteinExistence type="inferred from homology"/>
<dbReference type="GO" id="GO:0043169">
    <property type="term" value="F:cation binding"/>
    <property type="evidence" value="ECO:0007669"/>
    <property type="project" value="InterPro"/>
</dbReference>
<dbReference type="EMBL" id="UINC01005486">
    <property type="protein sequence ID" value="SVA21634.1"/>
    <property type="molecule type" value="Genomic_DNA"/>
</dbReference>
<dbReference type="SUPFAM" id="SSF51445">
    <property type="entry name" value="(Trans)glycosidases"/>
    <property type="match status" value="1"/>
</dbReference>
<evidence type="ECO:0000256" key="8">
    <source>
        <dbReference type="ARBA" id="ARBA00023056"/>
    </source>
</evidence>
<dbReference type="Gene3D" id="3.20.20.80">
    <property type="entry name" value="Glycosidases"/>
    <property type="match status" value="1"/>
</dbReference>
<evidence type="ECO:0000256" key="1">
    <source>
        <dbReference type="ARBA" id="ARBA00000826"/>
    </source>
</evidence>
<dbReference type="GO" id="GO:0005978">
    <property type="term" value="P:glycogen biosynthetic process"/>
    <property type="evidence" value="ECO:0007669"/>
    <property type="project" value="UniProtKB-UniPathway"/>
</dbReference>
<dbReference type="Pfam" id="PF02806">
    <property type="entry name" value="Alpha-amylase_C"/>
    <property type="match status" value="1"/>
</dbReference>